<evidence type="ECO:0000313" key="2">
    <source>
        <dbReference type="Proteomes" id="UP000027135"/>
    </source>
</evidence>
<accession>A0A067QTZ6</accession>
<gene>
    <name evidence="1" type="ORF">L798_12452</name>
</gene>
<dbReference type="AlphaFoldDB" id="A0A067QTZ6"/>
<organism evidence="1 2">
    <name type="scientific">Zootermopsis nevadensis</name>
    <name type="common">Dampwood termite</name>
    <dbReference type="NCBI Taxonomy" id="136037"/>
    <lineage>
        <taxon>Eukaryota</taxon>
        <taxon>Metazoa</taxon>
        <taxon>Ecdysozoa</taxon>
        <taxon>Arthropoda</taxon>
        <taxon>Hexapoda</taxon>
        <taxon>Insecta</taxon>
        <taxon>Pterygota</taxon>
        <taxon>Neoptera</taxon>
        <taxon>Polyneoptera</taxon>
        <taxon>Dictyoptera</taxon>
        <taxon>Blattodea</taxon>
        <taxon>Blattoidea</taxon>
        <taxon>Termitoidae</taxon>
        <taxon>Termopsidae</taxon>
        <taxon>Zootermopsis</taxon>
    </lineage>
</organism>
<dbReference type="EMBL" id="KK852942">
    <property type="protein sequence ID" value="KDR13511.1"/>
    <property type="molecule type" value="Genomic_DNA"/>
</dbReference>
<name>A0A067QTZ6_ZOONE</name>
<protein>
    <submittedName>
        <fullName evidence="1">Uncharacterized protein</fullName>
    </submittedName>
</protein>
<dbReference type="InParanoid" id="A0A067QTZ6"/>
<proteinExistence type="predicted"/>
<sequence>MKHLALFYGIIHKAPANITLPLPTYPTCLSLLNWGSSKRDYNPAWHPTYLAELTIGSAGLSYCQLPNVFQGFSSPSKNGRENKIYSNSKTMFSLQHIHQLAKNVNKCYTM</sequence>
<dbReference type="Proteomes" id="UP000027135">
    <property type="component" value="Unassembled WGS sequence"/>
</dbReference>
<keyword evidence="2" id="KW-1185">Reference proteome</keyword>
<evidence type="ECO:0000313" key="1">
    <source>
        <dbReference type="EMBL" id="KDR13511.1"/>
    </source>
</evidence>
<reference evidence="1 2" key="1">
    <citation type="journal article" date="2014" name="Nat. Commun.">
        <title>Molecular traces of alternative social organization in a termite genome.</title>
        <authorList>
            <person name="Terrapon N."/>
            <person name="Li C."/>
            <person name="Robertson H.M."/>
            <person name="Ji L."/>
            <person name="Meng X."/>
            <person name="Booth W."/>
            <person name="Chen Z."/>
            <person name="Childers C.P."/>
            <person name="Glastad K.M."/>
            <person name="Gokhale K."/>
            <person name="Gowin J."/>
            <person name="Gronenberg W."/>
            <person name="Hermansen R.A."/>
            <person name="Hu H."/>
            <person name="Hunt B.G."/>
            <person name="Huylmans A.K."/>
            <person name="Khalil S.M."/>
            <person name="Mitchell R.D."/>
            <person name="Munoz-Torres M.C."/>
            <person name="Mustard J.A."/>
            <person name="Pan H."/>
            <person name="Reese J.T."/>
            <person name="Scharf M.E."/>
            <person name="Sun F."/>
            <person name="Vogel H."/>
            <person name="Xiao J."/>
            <person name="Yang W."/>
            <person name="Yang Z."/>
            <person name="Yang Z."/>
            <person name="Zhou J."/>
            <person name="Zhu J."/>
            <person name="Brent C.S."/>
            <person name="Elsik C.G."/>
            <person name="Goodisman M.A."/>
            <person name="Liberles D.A."/>
            <person name="Roe R.M."/>
            <person name="Vargo E.L."/>
            <person name="Vilcinskas A."/>
            <person name="Wang J."/>
            <person name="Bornberg-Bauer E."/>
            <person name="Korb J."/>
            <person name="Zhang G."/>
            <person name="Liebig J."/>
        </authorList>
    </citation>
    <scope>NUCLEOTIDE SEQUENCE [LARGE SCALE GENOMIC DNA]</scope>
    <source>
        <tissue evidence="1">Whole organism</tissue>
    </source>
</reference>